<name>A0ABU6XT93_9FABA</name>
<feature type="region of interest" description="Disordered" evidence="1">
    <location>
        <begin position="87"/>
        <end position="117"/>
    </location>
</feature>
<dbReference type="EMBL" id="JASCZI010212627">
    <property type="protein sequence ID" value="MED6199948.1"/>
    <property type="molecule type" value="Genomic_DNA"/>
</dbReference>
<gene>
    <name evidence="2" type="ORF">PIB30_080607</name>
</gene>
<evidence type="ECO:0000313" key="2">
    <source>
        <dbReference type="EMBL" id="MED6199948.1"/>
    </source>
</evidence>
<feature type="region of interest" description="Disordered" evidence="1">
    <location>
        <begin position="239"/>
        <end position="302"/>
    </location>
</feature>
<reference evidence="2 3" key="1">
    <citation type="journal article" date="2023" name="Plants (Basel)">
        <title>Bridging the Gap: Combining Genomics and Transcriptomics Approaches to Understand Stylosanthes scabra, an Orphan Legume from the Brazilian Caatinga.</title>
        <authorList>
            <person name="Ferreira-Neto J.R.C."/>
            <person name="da Silva M.D."/>
            <person name="Binneck E."/>
            <person name="de Melo N.F."/>
            <person name="da Silva R.H."/>
            <person name="de Melo A.L.T.M."/>
            <person name="Pandolfi V."/>
            <person name="Bustamante F.O."/>
            <person name="Brasileiro-Vidal A.C."/>
            <person name="Benko-Iseppon A.M."/>
        </authorList>
    </citation>
    <scope>NUCLEOTIDE SEQUENCE [LARGE SCALE GENOMIC DNA]</scope>
    <source>
        <tissue evidence="2">Leaves</tissue>
    </source>
</reference>
<evidence type="ECO:0000313" key="3">
    <source>
        <dbReference type="Proteomes" id="UP001341840"/>
    </source>
</evidence>
<feature type="region of interest" description="Disordered" evidence="1">
    <location>
        <begin position="1"/>
        <end position="74"/>
    </location>
</feature>
<feature type="compositionally biased region" description="Low complexity" evidence="1">
    <location>
        <begin position="28"/>
        <end position="39"/>
    </location>
</feature>
<feature type="compositionally biased region" description="Basic residues" evidence="1">
    <location>
        <begin position="247"/>
        <end position="256"/>
    </location>
</feature>
<keyword evidence="3" id="KW-1185">Reference proteome</keyword>
<feature type="compositionally biased region" description="Basic and acidic residues" evidence="1">
    <location>
        <begin position="1"/>
        <end position="11"/>
    </location>
</feature>
<accession>A0ABU6XT93</accession>
<feature type="compositionally biased region" description="Pro residues" evidence="1">
    <location>
        <begin position="40"/>
        <end position="49"/>
    </location>
</feature>
<sequence length="342" mass="38919">MEKQEIREAQNRMESQQTPLIEMLQRITSQPTQIQSSSPIPLPPQPLPNPKGGINVFHSKEAKGEKDEDENKEGSVSWWYNLLAQLVDSDDKEDEESEDESKEEDEDEGAEEDTILFNNKEIKEEVSVKCEDLGPCLVTCKIKGVEIRECLCDPGTCSSVMPYEGPLKKTKEIFTTTDASIVSVVGIAENILVRIGELNSSSSITMRYSPSLWEIPLRYFISHHLQNLEKKSLHQLHESKGKESLVRKAKMWKTPRGRSSDEKGMRNAPTQSKGEKKKISLNIEKKKKKKKKEPDEGSTQKKKALKCLSFDRLLGKLIVLKNVLHHNENIDTHLVKNNSKWK</sequence>
<proteinExistence type="predicted"/>
<dbReference type="Proteomes" id="UP001341840">
    <property type="component" value="Unassembled WGS sequence"/>
</dbReference>
<protein>
    <submittedName>
        <fullName evidence="2">Uncharacterized protein</fullName>
    </submittedName>
</protein>
<evidence type="ECO:0000256" key="1">
    <source>
        <dbReference type="SAM" id="MobiDB-lite"/>
    </source>
</evidence>
<comment type="caution">
    <text evidence="2">The sequence shown here is derived from an EMBL/GenBank/DDBJ whole genome shotgun (WGS) entry which is preliminary data.</text>
</comment>
<feature type="compositionally biased region" description="Acidic residues" evidence="1">
    <location>
        <begin position="88"/>
        <end position="114"/>
    </location>
</feature>
<organism evidence="2 3">
    <name type="scientific">Stylosanthes scabra</name>
    <dbReference type="NCBI Taxonomy" id="79078"/>
    <lineage>
        <taxon>Eukaryota</taxon>
        <taxon>Viridiplantae</taxon>
        <taxon>Streptophyta</taxon>
        <taxon>Embryophyta</taxon>
        <taxon>Tracheophyta</taxon>
        <taxon>Spermatophyta</taxon>
        <taxon>Magnoliopsida</taxon>
        <taxon>eudicotyledons</taxon>
        <taxon>Gunneridae</taxon>
        <taxon>Pentapetalae</taxon>
        <taxon>rosids</taxon>
        <taxon>fabids</taxon>
        <taxon>Fabales</taxon>
        <taxon>Fabaceae</taxon>
        <taxon>Papilionoideae</taxon>
        <taxon>50 kb inversion clade</taxon>
        <taxon>dalbergioids sensu lato</taxon>
        <taxon>Dalbergieae</taxon>
        <taxon>Pterocarpus clade</taxon>
        <taxon>Stylosanthes</taxon>
    </lineage>
</organism>